<organism evidence="1 2">
    <name type="scientific">Rahnella ecdela</name>
    <dbReference type="NCBI Taxonomy" id="2816250"/>
    <lineage>
        <taxon>Bacteria</taxon>
        <taxon>Pseudomonadati</taxon>
        <taxon>Pseudomonadota</taxon>
        <taxon>Gammaproteobacteria</taxon>
        <taxon>Enterobacterales</taxon>
        <taxon>Yersiniaceae</taxon>
        <taxon>Rahnella</taxon>
    </lineage>
</organism>
<reference evidence="1 2" key="1">
    <citation type="submission" date="2021-03" db="EMBL/GenBank/DDBJ databases">
        <title>Five novel Rahnella species.</title>
        <authorList>
            <person name="Brady C."/>
            <person name="Asselin J."/>
            <person name="Beer S."/>
            <person name="Bruberg M.B."/>
            <person name="Crampton B."/>
            <person name="Venter S."/>
            <person name="Arnold D."/>
            <person name="Denman S."/>
        </authorList>
    </citation>
    <scope>NUCLEOTIDE SEQUENCE [LARGE SCALE GENOMIC DNA]</scope>
    <source>
        <strain evidence="1 2">FRB 231</strain>
    </source>
</reference>
<proteinExistence type="predicted"/>
<dbReference type="InterPro" id="IPR007488">
    <property type="entry name" value="DUF535"/>
</dbReference>
<accession>A0ABS6LJJ6</accession>
<dbReference type="PANTHER" id="PTHR38785:SF1">
    <property type="entry name" value="HOMOLOG OF VIRK"/>
    <property type="match status" value="1"/>
</dbReference>
<comment type="caution">
    <text evidence="1">The sequence shown here is derived from an EMBL/GenBank/DDBJ whole genome shotgun (WGS) entry which is preliminary data.</text>
</comment>
<dbReference type="EMBL" id="JAFMOY010000130">
    <property type="protein sequence ID" value="MBU9846898.1"/>
    <property type="molecule type" value="Genomic_DNA"/>
</dbReference>
<gene>
    <name evidence="1" type="ORF">J1784_18020</name>
</gene>
<evidence type="ECO:0000313" key="1">
    <source>
        <dbReference type="EMBL" id="MBU9846898.1"/>
    </source>
</evidence>
<name>A0ABS6LJJ6_9GAMM</name>
<dbReference type="Pfam" id="PF04393">
    <property type="entry name" value="DUF535"/>
    <property type="match status" value="1"/>
</dbReference>
<dbReference type="PANTHER" id="PTHR38785">
    <property type="entry name" value="HOMOLOG OF VIRK"/>
    <property type="match status" value="1"/>
</dbReference>
<protein>
    <submittedName>
        <fullName evidence="1">DUF535 domain-containing protein</fullName>
    </submittedName>
</protein>
<keyword evidence="2" id="KW-1185">Reference proteome</keyword>
<dbReference type="Proteomes" id="UP000739284">
    <property type="component" value="Unassembled WGS sequence"/>
</dbReference>
<sequence length="338" mass="38047">MEHSPLNETESLSGTFSSGQIAAEETIKKSSGFSLFMDLLSGARVPDNLWRDRMFRVKYAVRTLLHPLDTLKVLNKMASEPVWHEAFSVQTKLPSKIHKPYLYLGLPSAGRADALVDHYEFVRNLENVQMRNTFLSEKGNTVTQFTGKDGEAFSVVLGSIGKSEREGEANMFLYMEDTLLAALTFSIVQRPEGPTLIVGGFQGAHRSTPHDVIKQATKSCYGLFPKRLLLETLQRVAAETGVQRILAVSDTGHVFRSLRYRHRKKNVFVASYNEFWDSISATPYSSALYDVPLELPRKPMEEIASKKRSEYRKRYTLLDELHESTATLLKSGPHATAQ</sequence>
<evidence type="ECO:0000313" key="2">
    <source>
        <dbReference type="Proteomes" id="UP000739284"/>
    </source>
</evidence>
<dbReference type="RefSeq" id="WP_120508838.1">
    <property type="nucleotide sequence ID" value="NZ_JAFMOY010000130.1"/>
</dbReference>